<feature type="transmembrane region" description="Helical" evidence="1">
    <location>
        <begin position="218"/>
        <end position="236"/>
    </location>
</feature>
<proteinExistence type="predicted"/>
<evidence type="ECO:0000313" key="2">
    <source>
        <dbReference type="EMBL" id="RDW20755.1"/>
    </source>
</evidence>
<keyword evidence="1" id="KW-0812">Transmembrane</keyword>
<organism evidence="2 3">
    <name type="scientific">Oceanobacillus chungangensis</name>
    <dbReference type="NCBI Taxonomy" id="1229152"/>
    <lineage>
        <taxon>Bacteria</taxon>
        <taxon>Bacillati</taxon>
        <taxon>Bacillota</taxon>
        <taxon>Bacilli</taxon>
        <taxon>Bacillales</taxon>
        <taxon>Bacillaceae</taxon>
        <taxon>Oceanobacillus</taxon>
    </lineage>
</organism>
<reference evidence="3" key="1">
    <citation type="submission" date="2017-11" db="EMBL/GenBank/DDBJ databases">
        <authorList>
            <person name="Zhu W."/>
        </authorList>
    </citation>
    <scope>NUCLEOTIDE SEQUENCE [LARGE SCALE GENOMIC DNA]</scope>
    <source>
        <strain evidence="3">CAU 1051</strain>
    </source>
</reference>
<feature type="transmembrane region" description="Helical" evidence="1">
    <location>
        <begin position="329"/>
        <end position="349"/>
    </location>
</feature>
<dbReference type="RefSeq" id="WP_115748925.1">
    <property type="nucleotide sequence ID" value="NZ_PIOD01000005.1"/>
</dbReference>
<evidence type="ECO:0008006" key="4">
    <source>
        <dbReference type="Google" id="ProtNLM"/>
    </source>
</evidence>
<keyword evidence="3" id="KW-1185">Reference proteome</keyword>
<dbReference type="Proteomes" id="UP000256520">
    <property type="component" value="Unassembled WGS sequence"/>
</dbReference>
<sequence length="422" mass="47700">MISVYFIRMVISPLVMFLGNYSTFGSGYYLYAYLDNAILLMCYEAIVVFTFLIYKISNLKNSNNPIIQINNKSKVRHKIKLPILFKFIVFGLISFIILLILSDPTLLRSNFLFLIGTSEDWQIQENYASLSGGGSGTLGILVTLLNTVFWLVQALLPPIIMLKIVQMKVPYFYKLFLSLLLLSAVMLISTETRAHSIEVALTLVIIMIVLYGRRFTKFIPLLMITIVYITISGLFAKSGMEFSFEELSKTLTAYFSGPQNVAVAIGAAKDYSSLGIAMIPADIFMKIPYLSSFFEPMFKETTNTIFNVAYAAMEGRYIGQIIPSVGQGYAYFGFLLAPIIPCLAVWIAISFEKRARDTSNIVFKFIFYMGTIMMARVTVLSNMLSGVNYLFNIILTLLIAYISFKLIKMDKGTIRNKKWILE</sequence>
<gene>
    <name evidence="2" type="ORF">CWR45_05890</name>
</gene>
<dbReference type="OrthoDB" id="2414544at2"/>
<accession>A0A3D8Q174</accession>
<evidence type="ECO:0000313" key="3">
    <source>
        <dbReference type="Proteomes" id="UP000256520"/>
    </source>
</evidence>
<keyword evidence="1" id="KW-0472">Membrane</keyword>
<comment type="caution">
    <text evidence="2">The sequence shown here is derived from an EMBL/GenBank/DDBJ whole genome shotgun (WGS) entry which is preliminary data.</text>
</comment>
<feature type="transmembrane region" description="Helical" evidence="1">
    <location>
        <begin position="171"/>
        <end position="188"/>
    </location>
</feature>
<protein>
    <recommendedName>
        <fullName evidence="4">Oligosaccharide repeat unit polymerase</fullName>
    </recommendedName>
</protein>
<feature type="transmembrane region" description="Helical" evidence="1">
    <location>
        <begin position="361"/>
        <end position="383"/>
    </location>
</feature>
<feature type="transmembrane region" description="Helical" evidence="1">
    <location>
        <begin position="7"/>
        <end position="31"/>
    </location>
</feature>
<dbReference type="AlphaFoldDB" id="A0A3D8Q174"/>
<feature type="transmembrane region" description="Helical" evidence="1">
    <location>
        <begin position="138"/>
        <end position="159"/>
    </location>
</feature>
<feature type="transmembrane region" description="Helical" evidence="1">
    <location>
        <begin position="37"/>
        <end position="54"/>
    </location>
</feature>
<feature type="transmembrane region" description="Helical" evidence="1">
    <location>
        <begin position="389"/>
        <end position="407"/>
    </location>
</feature>
<keyword evidence="1" id="KW-1133">Transmembrane helix</keyword>
<feature type="transmembrane region" description="Helical" evidence="1">
    <location>
        <begin position="83"/>
        <end position="102"/>
    </location>
</feature>
<dbReference type="EMBL" id="PIOD01000005">
    <property type="protein sequence ID" value="RDW20755.1"/>
    <property type="molecule type" value="Genomic_DNA"/>
</dbReference>
<evidence type="ECO:0000256" key="1">
    <source>
        <dbReference type="SAM" id="Phobius"/>
    </source>
</evidence>
<name>A0A3D8Q174_9BACI</name>
<feature type="transmembrane region" description="Helical" evidence="1">
    <location>
        <begin position="194"/>
        <end position="211"/>
    </location>
</feature>